<comment type="caution">
    <text evidence="2">The sequence shown here is derived from an EMBL/GenBank/DDBJ whole genome shotgun (WGS) entry which is preliminary data.</text>
</comment>
<dbReference type="SUPFAM" id="SSF48452">
    <property type="entry name" value="TPR-like"/>
    <property type="match status" value="1"/>
</dbReference>
<dbReference type="InParanoid" id="A0A1V9X3X8"/>
<feature type="coiled-coil region" evidence="1">
    <location>
        <begin position="15"/>
        <end position="66"/>
    </location>
</feature>
<dbReference type="EMBL" id="MNPL01025473">
    <property type="protein sequence ID" value="OQR68275.1"/>
    <property type="molecule type" value="Genomic_DNA"/>
</dbReference>
<keyword evidence="1" id="KW-0175">Coiled coil</keyword>
<dbReference type="PANTHER" id="PTHR46014">
    <property type="entry name" value="TETRATRICOPEPTIDE REPEAT PROTEIN 1"/>
    <property type="match status" value="1"/>
</dbReference>
<dbReference type="InterPro" id="IPR052769">
    <property type="entry name" value="TPR_domain_protein"/>
</dbReference>
<name>A0A1V9X3X8_9ACAR</name>
<keyword evidence="3" id="KW-1185">Reference proteome</keyword>
<evidence type="ECO:0000256" key="1">
    <source>
        <dbReference type="SAM" id="Coils"/>
    </source>
</evidence>
<dbReference type="PANTHER" id="PTHR46014:SF1">
    <property type="entry name" value="TETRATRICOPEPTIDE REPEAT PROTEIN 1"/>
    <property type="match status" value="1"/>
</dbReference>
<accession>A0A1V9X3X8</accession>
<dbReference type="OrthoDB" id="1872379at2759"/>
<dbReference type="InterPro" id="IPR011990">
    <property type="entry name" value="TPR-like_helical_dom_sf"/>
</dbReference>
<dbReference type="Gene3D" id="1.25.40.10">
    <property type="entry name" value="Tetratricopeptide repeat domain"/>
    <property type="match status" value="1"/>
</dbReference>
<reference evidence="2 3" key="1">
    <citation type="journal article" date="2017" name="Gigascience">
        <title>Draft genome of the honey bee ectoparasitic mite, Tropilaelaps mercedesae, is shaped by the parasitic life history.</title>
        <authorList>
            <person name="Dong X."/>
            <person name="Armstrong S.D."/>
            <person name="Xia D."/>
            <person name="Makepeace B.L."/>
            <person name="Darby A.C."/>
            <person name="Kadowaki T."/>
        </authorList>
    </citation>
    <scope>NUCLEOTIDE SEQUENCE [LARGE SCALE GENOMIC DNA]</scope>
    <source>
        <strain evidence="2">Wuxi-XJTLU</strain>
    </source>
</reference>
<organism evidence="2 3">
    <name type="scientific">Tropilaelaps mercedesae</name>
    <dbReference type="NCBI Taxonomy" id="418985"/>
    <lineage>
        <taxon>Eukaryota</taxon>
        <taxon>Metazoa</taxon>
        <taxon>Ecdysozoa</taxon>
        <taxon>Arthropoda</taxon>
        <taxon>Chelicerata</taxon>
        <taxon>Arachnida</taxon>
        <taxon>Acari</taxon>
        <taxon>Parasitiformes</taxon>
        <taxon>Mesostigmata</taxon>
        <taxon>Gamasina</taxon>
        <taxon>Dermanyssoidea</taxon>
        <taxon>Laelapidae</taxon>
        <taxon>Tropilaelaps</taxon>
    </lineage>
</organism>
<dbReference type="STRING" id="418985.A0A1V9X3X8"/>
<feature type="non-terminal residue" evidence="2">
    <location>
        <position position="1"/>
    </location>
</feature>
<sequence>AIELDENYFKALERRARLNKTLEHLDDSLKDYEKLLEMKPKHYEYMANVQELKERIRVRNEEMKQKMIDSLKQLGNVFLKPFGLSTDNFNMVPNENGGYSVQMRG</sequence>
<evidence type="ECO:0000313" key="3">
    <source>
        <dbReference type="Proteomes" id="UP000192247"/>
    </source>
</evidence>
<protein>
    <submittedName>
        <fullName evidence="2">Tetratricopeptide repeat protein 1-like</fullName>
    </submittedName>
</protein>
<gene>
    <name evidence="2" type="ORF">BIW11_13011</name>
</gene>
<evidence type="ECO:0000313" key="2">
    <source>
        <dbReference type="EMBL" id="OQR68275.1"/>
    </source>
</evidence>
<dbReference type="Proteomes" id="UP000192247">
    <property type="component" value="Unassembled WGS sequence"/>
</dbReference>
<proteinExistence type="predicted"/>
<dbReference type="AlphaFoldDB" id="A0A1V9X3X8"/>